<keyword evidence="2" id="KW-0812">Transmembrane</keyword>
<evidence type="ECO:0000313" key="5">
    <source>
        <dbReference type="EMBL" id="AET37559.1"/>
    </source>
</evidence>
<accession>G8JN95</accession>
<dbReference type="AlphaFoldDB" id="G8JN95"/>
<dbReference type="PANTHER" id="PTHR47966:SF51">
    <property type="entry name" value="BETA-SITE APP-CLEAVING ENZYME, ISOFORM A-RELATED"/>
    <property type="match status" value="1"/>
</dbReference>
<evidence type="ECO:0000256" key="1">
    <source>
        <dbReference type="ARBA" id="ARBA00007447"/>
    </source>
</evidence>
<dbReference type="Pfam" id="PF00026">
    <property type="entry name" value="Asp"/>
    <property type="match status" value="1"/>
</dbReference>
<dbReference type="InParanoid" id="G8JN95"/>
<keyword evidence="2" id="KW-0472">Membrane</keyword>
<dbReference type="GeneID" id="11472607"/>
<feature type="domain" description="Peptidase A1" evidence="4">
    <location>
        <begin position="44"/>
        <end position="424"/>
    </location>
</feature>
<dbReference type="OMA" id="KNIYMAM"/>
<dbReference type="InterPro" id="IPR001461">
    <property type="entry name" value="Aspartic_peptidase_A1"/>
</dbReference>
<dbReference type="FunCoup" id="G8JN95">
    <property type="interactions" value="11"/>
</dbReference>
<dbReference type="GO" id="GO:0006508">
    <property type="term" value="P:proteolysis"/>
    <property type="evidence" value="ECO:0007669"/>
    <property type="project" value="InterPro"/>
</dbReference>
<dbReference type="OrthoDB" id="771136at2759"/>
<feature type="signal peptide" evidence="3">
    <location>
        <begin position="1"/>
        <end position="21"/>
    </location>
</feature>
<dbReference type="EMBL" id="CP002497">
    <property type="protein sequence ID" value="AET37559.1"/>
    <property type="molecule type" value="Genomic_DNA"/>
</dbReference>
<comment type="similarity">
    <text evidence="1">Belongs to the peptidase A1 family.</text>
</comment>
<dbReference type="HOGENOM" id="CLU_023427_0_0_1"/>
<keyword evidence="6" id="KW-1185">Reference proteome</keyword>
<dbReference type="KEGG" id="erc:Ecym_1324"/>
<proteinExistence type="inferred from homology"/>
<dbReference type="InterPro" id="IPR021109">
    <property type="entry name" value="Peptidase_aspartic_dom_sf"/>
</dbReference>
<dbReference type="GO" id="GO:0004190">
    <property type="term" value="F:aspartic-type endopeptidase activity"/>
    <property type="evidence" value="ECO:0007669"/>
    <property type="project" value="InterPro"/>
</dbReference>
<sequence length="576" mass="62828">MKLDCKVLLIIVHFLVVGTYGSDQKSGAAMFPTLAVKKTISMTYVVQAMFGTPGQEEFLKLDIIQPYTWVISGDIYEQCNRVNSGCTHGNLYYSGESTSFKNQSGSLNAAYNMSFIDYTEFYGSAGIDIANFTSVESSGTEGDPTNTQVQWFGKHTLSIPEFSFFRAEHSNIVDGSLGLGARILSGTAEDSSGFDSSFFFLDMLKNANFIKSTSYSIWLGNDNSTLNASRLASSDVGTLLLGAVDPNYFIGNFYRFKMLPFRDSKTETTFNSLPIVPLTKVDIVNAKGTAVNVTQPGFMEPVLLDPRYTISYLPIELILQIAMQTNAVYVKSLDLWLVDCDVANFDAKIRFQFGDLKIDVPLSHFVSSGYVGSPIASTQLGASNMTCQLNVYPNYSSGFSILGGTFLRSVYLSVDLEGNSVAMAQAYNAVKDGDNASSLPLTLEDSDSNSSTSSVKAIRSGYIPYATDVNLPTSTITMFISISGDTKSVVDHLTATQTDLVLSSRSFYDTTTVRPTDSLTQDVSADRSFPLSKPSNNAGAIQYKRLNYDLFKVHHTSSIGLYLTITSVLFLVGILL</sequence>
<organism evidence="5 6">
    <name type="scientific">Eremothecium cymbalariae (strain CBS 270.75 / DBVPG 7215 / KCTC 17166 / NRRL Y-17582)</name>
    <name type="common">Yeast</name>
    <dbReference type="NCBI Taxonomy" id="931890"/>
    <lineage>
        <taxon>Eukaryota</taxon>
        <taxon>Fungi</taxon>
        <taxon>Dikarya</taxon>
        <taxon>Ascomycota</taxon>
        <taxon>Saccharomycotina</taxon>
        <taxon>Saccharomycetes</taxon>
        <taxon>Saccharomycetales</taxon>
        <taxon>Saccharomycetaceae</taxon>
        <taxon>Eremothecium</taxon>
    </lineage>
</organism>
<dbReference type="RefSeq" id="XP_003644376.1">
    <property type="nucleotide sequence ID" value="XM_003644328.1"/>
</dbReference>
<dbReference type="PANTHER" id="PTHR47966">
    <property type="entry name" value="BETA-SITE APP-CLEAVING ENZYME, ISOFORM A-RELATED"/>
    <property type="match status" value="1"/>
</dbReference>
<protein>
    <recommendedName>
        <fullName evidence="4">Peptidase A1 domain-containing protein</fullName>
    </recommendedName>
</protein>
<keyword evidence="2" id="KW-1133">Transmembrane helix</keyword>
<dbReference type="InterPro" id="IPR033121">
    <property type="entry name" value="PEPTIDASE_A1"/>
</dbReference>
<dbReference type="PROSITE" id="PS51767">
    <property type="entry name" value="PEPTIDASE_A1"/>
    <property type="match status" value="1"/>
</dbReference>
<evidence type="ECO:0000256" key="3">
    <source>
        <dbReference type="SAM" id="SignalP"/>
    </source>
</evidence>
<dbReference type="SUPFAM" id="SSF50630">
    <property type="entry name" value="Acid proteases"/>
    <property type="match status" value="1"/>
</dbReference>
<evidence type="ECO:0000256" key="2">
    <source>
        <dbReference type="SAM" id="Phobius"/>
    </source>
</evidence>
<reference evidence="6" key="1">
    <citation type="journal article" date="2012" name="G3 (Bethesda)">
        <title>Pichia sorbitophila, an interspecies yeast hybrid reveals early steps of genome resolution following polyploidization.</title>
        <authorList>
            <person name="Leh Louis V."/>
            <person name="Despons L."/>
            <person name="Friedrich A."/>
            <person name="Martin T."/>
            <person name="Durrens P."/>
            <person name="Casaregola S."/>
            <person name="Neuveglise C."/>
            <person name="Fairhead C."/>
            <person name="Marck C."/>
            <person name="Cruz J.A."/>
            <person name="Straub M.L."/>
            <person name="Kugler V."/>
            <person name="Sacerdot C."/>
            <person name="Uzunov Z."/>
            <person name="Thierry A."/>
            <person name="Weiss S."/>
            <person name="Bleykasten C."/>
            <person name="De Montigny J."/>
            <person name="Jacques N."/>
            <person name="Jung P."/>
            <person name="Lemaire M."/>
            <person name="Mallet S."/>
            <person name="Morel G."/>
            <person name="Richard G.F."/>
            <person name="Sarkar A."/>
            <person name="Savel G."/>
            <person name="Schacherer J."/>
            <person name="Seret M.L."/>
            <person name="Talla E."/>
            <person name="Samson G."/>
            <person name="Jubin C."/>
            <person name="Poulain J."/>
            <person name="Vacherie B."/>
            <person name="Barbe V."/>
            <person name="Pelletier E."/>
            <person name="Sherman D.J."/>
            <person name="Westhof E."/>
            <person name="Weissenbach J."/>
            <person name="Baret P.V."/>
            <person name="Wincker P."/>
            <person name="Gaillardin C."/>
            <person name="Dujon B."/>
            <person name="Souciet J.L."/>
        </authorList>
    </citation>
    <scope>NUCLEOTIDE SEQUENCE [LARGE SCALE GENOMIC DNA]</scope>
    <source>
        <strain evidence="6">CBS 270.75 / DBVPG 7215 / KCTC 17166 / NRRL Y-17582</strain>
    </source>
</reference>
<dbReference type="Proteomes" id="UP000006790">
    <property type="component" value="Chromosome 1"/>
</dbReference>
<name>G8JN95_ERECY</name>
<evidence type="ECO:0000259" key="4">
    <source>
        <dbReference type="PROSITE" id="PS51767"/>
    </source>
</evidence>
<gene>
    <name evidence="5" type="ordered locus">Ecym_1324</name>
</gene>
<feature type="chain" id="PRO_5003510569" description="Peptidase A1 domain-containing protein" evidence="3">
    <location>
        <begin position="22"/>
        <end position="576"/>
    </location>
</feature>
<dbReference type="MEROPS" id="A01.097"/>
<evidence type="ECO:0000313" key="6">
    <source>
        <dbReference type="Proteomes" id="UP000006790"/>
    </source>
</evidence>
<keyword evidence="3" id="KW-0732">Signal</keyword>
<feature type="transmembrane region" description="Helical" evidence="2">
    <location>
        <begin position="559"/>
        <end position="575"/>
    </location>
</feature>
<dbReference type="eggNOG" id="KOG1339">
    <property type="taxonomic scope" value="Eukaryota"/>
</dbReference>
<dbReference type="Gene3D" id="2.40.70.10">
    <property type="entry name" value="Acid Proteases"/>
    <property type="match status" value="2"/>
</dbReference>